<dbReference type="InterPro" id="IPR036236">
    <property type="entry name" value="Znf_C2H2_sf"/>
</dbReference>
<evidence type="ECO:0000313" key="2">
    <source>
        <dbReference type="EMBL" id="RIB35534.1"/>
    </source>
</evidence>
<proteinExistence type="predicted"/>
<sequence length="90" mass="10845">MALIGRRIIKNRRNMEMISCPLCGHVFYSTKQYTKHLNKSHLRKVPKDKRRRKKMLKGLLILKIKKENNIELEKYEKILELKSKLNNIKL</sequence>
<dbReference type="InterPro" id="IPR013087">
    <property type="entry name" value="Znf_C2H2_type"/>
</dbReference>
<dbReference type="PROSITE" id="PS50157">
    <property type="entry name" value="ZINC_FINGER_C2H2_2"/>
    <property type="match status" value="1"/>
</dbReference>
<accession>A0A397WN74</accession>
<comment type="caution">
    <text evidence="2">The sequence shown here is derived from an EMBL/GenBank/DDBJ whole genome shotgun (WGS) entry which is preliminary data.</text>
</comment>
<dbReference type="Proteomes" id="UP000266622">
    <property type="component" value="Unassembled WGS sequence"/>
</dbReference>
<organism evidence="2 3">
    <name type="scientific">Candidatus Nanoclepta minutus</name>
    <dbReference type="NCBI Taxonomy" id="1940235"/>
    <lineage>
        <taxon>Archaea</taxon>
        <taxon>Nanobdellota</taxon>
        <taxon>Candidatus Nanoclepta</taxon>
    </lineage>
</organism>
<name>A0A397WN74_9ARCH</name>
<dbReference type="EMBL" id="MWMI01000001">
    <property type="protein sequence ID" value="RIB35534.1"/>
    <property type="molecule type" value="Genomic_DNA"/>
</dbReference>
<evidence type="ECO:0000259" key="1">
    <source>
        <dbReference type="PROSITE" id="PS50157"/>
    </source>
</evidence>
<reference evidence="2 3" key="1">
    <citation type="journal article" date="2018" name="Syst. Appl. Microbiol.">
        <title>A new symbiotic nanoarchaeote (Candidatus Nanoclepta minutus) and its host (Zestosphaera tikiterensis gen. nov., sp. nov.) from a New Zealand hot spring.</title>
        <authorList>
            <person name="St John E."/>
            <person name="Liu Y."/>
            <person name="Podar M."/>
            <person name="Stott M.B."/>
            <person name="Meneghin J."/>
            <person name="Chen Z."/>
            <person name="Lagutin K."/>
            <person name="Mitchell K."/>
            <person name="Reysenbach A.L."/>
        </authorList>
    </citation>
    <scope>NUCLEOTIDE SEQUENCE [LARGE SCALE GENOMIC DNA]</scope>
    <source>
        <strain evidence="2">NZ3</strain>
    </source>
</reference>
<dbReference type="AlphaFoldDB" id="A0A397WN74"/>
<dbReference type="SUPFAM" id="SSF57667">
    <property type="entry name" value="beta-beta-alpha zinc fingers"/>
    <property type="match status" value="1"/>
</dbReference>
<evidence type="ECO:0000313" key="3">
    <source>
        <dbReference type="Proteomes" id="UP000266622"/>
    </source>
</evidence>
<dbReference type="PROSITE" id="PS00028">
    <property type="entry name" value="ZINC_FINGER_C2H2_1"/>
    <property type="match status" value="1"/>
</dbReference>
<feature type="domain" description="C2H2-type" evidence="1">
    <location>
        <begin position="18"/>
        <end position="46"/>
    </location>
</feature>
<protein>
    <recommendedName>
        <fullName evidence="1">C2H2-type domain-containing protein</fullName>
    </recommendedName>
</protein>
<gene>
    <name evidence="2" type="ORF">BXU00_00280</name>
</gene>